<evidence type="ECO:0000313" key="3">
    <source>
        <dbReference type="Proteomes" id="UP001457282"/>
    </source>
</evidence>
<evidence type="ECO:0000313" key="2">
    <source>
        <dbReference type="EMBL" id="KAK9927039.1"/>
    </source>
</evidence>
<reference evidence="2 3" key="1">
    <citation type="journal article" date="2023" name="G3 (Bethesda)">
        <title>A chromosome-length genome assembly and annotation of blackberry (Rubus argutus, cv. 'Hillquist').</title>
        <authorList>
            <person name="Bruna T."/>
            <person name="Aryal R."/>
            <person name="Dudchenko O."/>
            <person name="Sargent D.J."/>
            <person name="Mead D."/>
            <person name="Buti M."/>
            <person name="Cavallini A."/>
            <person name="Hytonen T."/>
            <person name="Andres J."/>
            <person name="Pham M."/>
            <person name="Weisz D."/>
            <person name="Mascagni F."/>
            <person name="Usai G."/>
            <person name="Natali L."/>
            <person name="Bassil N."/>
            <person name="Fernandez G.E."/>
            <person name="Lomsadze A."/>
            <person name="Armour M."/>
            <person name="Olukolu B."/>
            <person name="Poorten T."/>
            <person name="Britton C."/>
            <person name="Davik J."/>
            <person name="Ashrafi H."/>
            <person name="Aiden E.L."/>
            <person name="Borodovsky M."/>
            <person name="Worthington M."/>
        </authorList>
    </citation>
    <scope>NUCLEOTIDE SEQUENCE [LARGE SCALE GENOMIC DNA]</scope>
    <source>
        <strain evidence="2">PI 553951</strain>
    </source>
</reference>
<accession>A0AAW1WQA4</accession>
<comment type="caution">
    <text evidence="2">The sequence shown here is derived from an EMBL/GenBank/DDBJ whole genome shotgun (WGS) entry which is preliminary data.</text>
</comment>
<feature type="compositionally biased region" description="Basic and acidic residues" evidence="1">
    <location>
        <begin position="23"/>
        <end position="33"/>
    </location>
</feature>
<sequence>MVDRGRTAEGTTGTSRSGVARQHGAEARTREEGTMESAAARRGNGEQVLRRRGWVVHEGNNDVEDGGGHGVGGRELWALGSSPDREDAARADVGRVAAGKVAGDGETWLRTGPWVAVLEIRWCLGAGETESWLGRDGQRAGVIAEICDC</sequence>
<gene>
    <name evidence="2" type="ORF">M0R45_024244</name>
</gene>
<dbReference type="EMBL" id="JBEDUW010000005">
    <property type="protein sequence ID" value="KAK9927039.1"/>
    <property type="molecule type" value="Genomic_DNA"/>
</dbReference>
<evidence type="ECO:0000256" key="1">
    <source>
        <dbReference type="SAM" id="MobiDB-lite"/>
    </source>
</evidence>
<organism evidence="2 3">
    <name type="scientific">Rubus argutus</name>
    <name type="common">Southern blackberry</name>
    <dbReference type="NCBI Taxonomy" id="59490"/>
    <lineage>
        <taxon>Eukaryota</taxon>
        <taxon>Viridiplantae</taxon>
        <taxon>Streptophyta</taxon>
        <taxon>Embryophyta</taxon>
        <taxon>Tracheophyta</taxon>
        <taxon>Spermatophyta</taxon>
        <taxon>Magnoliopsida</taxon>
        <taxon>eudicotyledons</taxon>
        <taxon>Gunneridae</taxon>
        <taxon>Pentapetalae</taxon>
        <taxon>rosids</taxon>
        <taxon>fabids</taxon>
        <taxon>Rosales</taxon>
        <taxon>Rosaceae</taxon>
        <taxon>Rosoideae</taxon>
        <taxon>Rosoideae incertae sedis</taxon>
        <taxon>Rubus</taxon>
    </lineage>
</organism>
<proteinExistence type="predicted"/>
<name>A0AAW1WQA4_RUBAR</name>
<protein>
    <submittedName>
        <fullName evidence="2">Uncharacterized protein</fullName>
    </submittedName>
</protein>
<dbReference type="AlphaFoldDB" id="A0AAW1WQA4"/>
<feature type="region of interest" description="Disordered" evidence="1">
    <location>
        <begin position="1"/>
        <end position="83"/>
    </location>
</feature>
<keyword evidence="3" id="KW-1185">Reference proteome</keyword>
<dbReference type="Proteomes" id="UP001457282">
    <property type="component" value="Unassembled WGS sequence"/>
</dbReference>